<accession>A0A0D0AL04</accession>
<dbReference type="OrthoDB" id="2686676at2759"/>
<dbReference type="HOGENOM" id="CLU_1027365_0_0_1"/>
<reference evidence="1 2" key="1">
    <citation type="submission" date="2014-04" db="EMBL/GenBank/DDBJ databases">
        <authorList>
            <consortium name="DOE Joint Genome Institute"/>
            <person name="Kuo A."/>
            <person name="Ruytinx J."/>
            <person name="Rineau F."/>
            <person name="Colpaert J."/>
            <person name="Kohler A."/>
            <person name="Nagy L.G."/>
            <person name="Floudas D."/>
            <person name="Copeland A."/>
            <person name="Barry K.W."/>
            <person name="Cichocki N."/>
            <person name="Veneault-Fourrey C."/>
            <person name="LaButti K."/>
            <person name="Lindquist E.A."/>
            <person name="Lipzen A."/>
            <person name="Lundell T."/>
            <person name="Morin E."/>
            <person name="Murat C."/>
            <person name="Sun H."/>
            <person name="Tunlid A."/>
            <person name="Henrissat B."/>
            <person name="Grigoriev I.V."/>
            <person name="Hibbett D.S."/>
            <person name="Martin F."/>
            <person name="Nordberg H.P."/>
            <person name="Cantor M.N."/>
            <person name="Hua S.X."/>
        </authorList>
    </citation>
    <scope>NUCLEOTIDE SEQUENCE [LARGE SCALE GENOMIC DNA]</scope>
    <source>
        <strain evidence="1 2">UH-Slu-Lm8-n1</strain>
    </source>
</reference>
<protein>
    <submittedName>
        <fullName evidence="1">Uncharacterized protein</fullName>
    </submittedName>
</protein>
<proteinExistence type="predicted"/>
<reference evidence="2" key="2">
    <citation type="submission" date="2015-01" db="EMBL/GenBank/DDBJ databases">
        <title>Evolutionary Origins and Diversification of the Mycorrhizal Mutualists.</title>
        <authorList>
            <consortium name="DOE Joint Genome Institute"/>
            <consortium name="Mycorrhizal Genomics Consortium"/>
            <person name="Kohler A."/>
            <person name="Kuo A."/>
            <person name="Nagy L.G."/>
            <person name="Floudas D."/>
            <person name="Copeland A."/>
            <person name="Barry K.W."/>
            <person name="Cichocki N."/>
            <person name="Veneault-Fourrey C."/>
            <person name="LaButti K."/>
            <person name="Lindquist E.A."/>
            <person name="Lipzen A."/>
            <person name="Lundell T."/>
            <person name="Morin E."/>
            <person name="Murat C."/>
            <person name="Riley R."/>
            <person name="Ohm R."/>
            <person name="Sun H."/>
            <person name="Tunlid A."/>
            <person name="Henrissat B."/>
            <person name="Grigoriev I.V."/>
            <person name="Hibbett D.S."/>
            <person name="Martin F."/>
        </authorList>
    </citation>
    <scope>NUCLEOTIDE SEQUENCE [LARGE SCALE GENOMIC DNA]</scope>
    <source>
        <strain evidence="2">UH-Slu-Lm8-n1</strain>
    </source>
</reference>
<organism evidence="1 2">
    <name type="scientific">Suillus luteus UH-Slu-Lm8-n1</name>
    <dbReference type="NCBI Taxonomy" id="930992"/>
    <lineage>
        <taxon>Eukaryota</taxon>
        <taxon>Fungi</taxon>
        <taxon>Dikarya</taxon>
        <taxon>Basidiomycota</taxon>
        <taxon>Agaricomycotina</taxon>
        <taxon>Agaricomycetes</taxon>
        <taxon>Agaricomycetidae</taxon>
        <taxon>Boletales</taxon>
        <taxon>Suillineae</taxon>
        <taxon>Suillaceae</taxon>
        <taxon>Suillus</taxon>
    </lineage>
</organism>
<keyword evidence="2" id="KW-1185">Reference proteome</keyword>
<gene>
    <name evidence="1" type="ORF">CY34DRAFT_110090</name>
</gene>
<evidence type="ECO:0000313" key="1">
    <source>
        <dbReference type="EMBL" id="KIK34942.1"/>
    </source>
</evidence>
<dbReference type="Proteomes" id="UP000054485">
    <property type="component" value="Unassembled WGS sequence"/>
</dbReference>
<sequence>MPLRTHSTTPRFGGDYTQLVNFLESVERLAQPLGLSDKDIIKYALKYTAPNERELFQYYKGNNYEEFANSALFMYPECGIKRRYTRPTSAQSAIPLAPLEAPLEAPLTVTPQHPECALEQSAAAVEVPAHKTHEIIPLPPTPEAPIVKIALTPAYIEAPLLGEPTEPQSDPDHQVVEVVSPQLEIRDPTAIANAPEAPPEETAPREVRDDSKHLLHYSVPMEEPSAVSELQNAPHFNQKHVLGDPEAPPVHHMAPEVAQVARFEAFHPGAT</sequence>
<dbReference type="EMBL" id="KN835684">
    <property type="protein sequence ID" value="KIK34942.1"/>
    <property type="molecule type" value="Genomic_DNA"/>
</dbReference>
<dbReference type="AlphaFoldDB" id="A0A0D0AL04"/>
<dbReference type="InParanoid" id="A0A0D0AL04"/>
<evidence type="ECO:0000313" key="2">
    <source>
        <dbReference type="Proteomes" id="UP000054485"/>
    </source>
</evidence>
<name>A0A0D0AL04_9AGAM</name>